<dbReference type="InterPro" id="IPR008183">
    <property type="entry name" value="Aldose_1/G6P_1-epimerase"/>
</dbReference>
<dbReference type="CDD" id="cd09019">
    <property type="entry name" value="galactose_mutarotase_like"/>
    <property type="match status" value="1"/>
</dbReference>
<evidence type="ECO:0000313" key="14">
    <source>
        <dbReference type="EMBL" id="OHX64757.1"/>
    </source>
</evidence>
<comment type="subunit">
    <text evidence="5">Monomer.</text>
</comment>
<proteinExistence type="inferred from homology"/>
<evidence type="ECO:0000256" key="8">
    <source>
        <dbReference type="ARBA" id="ARBA00022837"/>
    </source>
</evidence>
<evidence type="ECO:0000256" key="1">
    <source>
        <dbReference type="ARBA" id="ARBA00001614"/>
    </source>
</evidence>
<evidence type="ECO:0000256" key="7">
    <source>
        <dbReference type="ARBA" id="ARBA00014165"/>
    </source>
</evidence>
<dbReference type="GO" id="GO:0033499">
    <property type="term" value="P:galactose catabolic process via UDP-galactose, Leloir pathway"/>
    <property type="evidence" value="ECO:0007669"/>
    <property type="project" value="TreeGrafter"/>
</dbReference>
<evidence type="ECO:0000313" key="15">
    <source>
        <dbReference type="Proteomes" id="UP000179797"/>
    </source>
</evidence>
<feature type="active site" description="Proton donor" evidence="12">
    <location>
        <position position="185"/>
    </location>
</feature>
<dbReference type="AlphaFoldDB" id="A0A1S1YUQ0"/>
<feature type="active site" description="Proton acceptor" evidence="12">
    <location>
        <position position="314"/>
    </location>
</feature>
<dbReference type="STRING" id="915059.NH26_24660"/>
<evidence type="ECO:0000256" key="3">
    <source>
        <dbReference type="ARBA" id="ARBA00005028"/>
    </source>
</evidence>
<dbReference type="Proteomes" id="UP000179797">
    <property type="component" value="Unassembled WGS sequence"/>
</dbReference>
<comment type="cofactor">
    <cofactor evidence="2">
        <name>Ca(2+)</name>
        <dbReference type="ChEBI" id="CHEBI:29108"/>
    </cofactor>
</comment>
<evidence type="ECO:0000256" key="4">
    <source>
        <dbReference type="ARBA" id="ARBA00006206"/>
    </source>
</evidence>
<evidence type="ECO:0000256" key="9">
    <source>
        <dbReference type="ARBA" id="ARBA00023235"/>
    </source>
</evidence>
<dbReference type="UniPathway" id="UPA00242"/>
<feature type="binding site" evidence="13">
    <location>
        <begin position="185"/>
        <end position="187"/>
    </location>
    <ligand>
        <name>beta-D-galactose</name>
        <dbReference type="ChEBI" id="CHEBI:27667"/>
    </ligand>
</feature>
<dbReference type="GO" id="GO:0006006">
    <property type="term" value="P:glucose metabolic process"/>
    <property type="evidence" value="ECO:0007669"/>
    <property type="project" value="TreeGrafter"/>
</dbReference>
<comment type="pathway">
    <text evidence="3 11">Carbohydrate metabolism; hexose metabolism.</text>
</comment>
<dbReference type="InterPro" id="IPR014718">
    <property type="entry name" value="GH-type_carb-bd"/>
</dbReference>
<reference evidence="14 15" key="1">
    <citation type="journal article" date="2012" name="Int. J. Syst. Evol. Microbiol.">
        <title>Flammeovirga pacifica sp. nov., isolated from deep-sea sediment.</title>
        <authorList>
            <person name="Xu H."/>
            <person name="Fu Y."/>
            <person name="Yang N."/>
            <person name="Ding Z."/>
            <person name="Lai Q."/>
            <person name="Zeng R."/>
        </authorList>
    </citation>
    <scope>NUCLEOTIDE SEQUENCE [LARGE SCALE GENOMIC DNA]</scope>
    <source>
        <strain evidence="15">DSM 24597 / LMG 26175 / WPAGA1</strain>
    </source>
</reference>
<accession>A0A1S1YUQ0</accession>
<sequence>MMIKQQLFGVHEGNEVHQYQLENKNGMNVKIMTLGATITSLKVPNNKGGLTQVACGFDQLEGYFSDAYKANAPYFGCTVGRFASRIKDGKFAVDGVEYTLATNDGSNHLHGGIKGLDKQLWSCVNELSSEVADSVTFQRKSADMEEGFPGNVTIEVTFTLSQENNLEISYHATTDKTTPISLTNHTYFNLSGFKETVGGHTAKILADKFLKADPTNVPVGEIEEVGGTILDLKGGKKLADVFDVLETGCEHYFLFDEKDTLRNVASFANEATGISLEIATTEPGMLFYTGYFTSDELKRENGDQFGRYKAFCCETHRYPNGPNIEGAPKSLTTPQEPYTSTTVYSFK</sequence>
<evidence type="ECO:0000256" key="10">
    <source>
        <dbReference type="ARBA" id="ARBA00023277"/>
    </source>
</evidence>
<protein>
    <recommendedName>
        <fullName evidence="7 11">Aldose 1-epimerase</fullName>
        <ecNumber evidence="6 11">5.1.3.3</ecNumber>
    </recommendedName>
</protein>
<evidence type="ECO:0000256" key="5">
    <source>
        <dbReference type="ARBA" id="ARBA00011245"/>
    </source>
</evidence>
<keyword evidence="9 11" id="KW-0413">Isomerase</keyword>
<dbReference type="EMBL" id="JRYR02000002">
    <property type="protein sequence ID" value="OHX64757.1"/>
    <property type="molecule type" value="Genomic_DNA"/>
</dbReference>
<dbReference type="PROSITE" id="PS00545">
    <property type="entry name" value="ALDOSE_1_EPIMERASE"/>
    <property type="match status" value="1"/>
</dbReference>
<organism evidence="14 15">
    <name type="scientific">Flammeovirga pacifica</name>
    <dbReference type="NCBI Taxonomy" id="915059"/>
    <lineage>
        <taxon>Bacteria</taxon>
        <taxon>Pseudomonadati</taxon>
        <taxon>Bacteroidota</taxon>
        <taxon>Cytophagia</taxon>
        <taxon>Cytophagales</taxon>
        <taxon>Flammeovirgaceae</taxon>
        <taxon>Flammeovirga</taxon>
    </lineage>
</organism>
<dbReference type="GO" id="GO:0030246">
    <property type="term" value="F:carbohydrate binding"/>
    <property type="evidence" value="ECO:0007669"/>
    <property type="project" value="InterPro"/>
</dbReference>
<dbReference type="SUPFAM" id="SSF74650">
    <property type="entry name" value="Galactose mutarotase-like"/>
    <property type="match status" value="1"/>
</dbReference>
<dbReference type="NCBIfam" id="NF008277">
    <property type="entry name" value="PRK11055.1"/>
    <property type="match status" value="1"/>
</dbReference>
<dbReference type="GO" id="GO:0004034">
    <property type="term" value="F:aldose 1-epimerase activity"/>
    <property type="evidence" value="ECO:0007669"/>
    <property type="project" value="UniProtKB-EC"/>
</dbReference>
<evidence type="ECO:0000256" key="13">
    <source>
        <dbReference type="PIRSR" id="PIRSR005096-3"/>
    </source>
</evidence>
<dbReference type="EC" id="5.1.3.3" evidence="6 11"/>
<evidence type="ECO:0000256" key="12">
    <source>
        <dbReference type="PIRSR" id="PIRSR005096-1"/>
    </source>
</evidence>
<evidence type="ECO:0000256" key="2">
    <source>
        <dbReference type="ARBA" id="ARBA00001913"/>
    </source>
</evidence>
<comment type="catalytic activity">
    <reaction evidence="1 11">
        <text>alpha-D-glucose = beta-D-glucose</text>
        <dbReference type="Rhea" id="RHEA:10264"/>
        <dbReference type="ChEBI" id="CHEBI:15903"/>
        <dbReference type="ChEBI" id="CHEBI:17925"/>
        <dbReference type="EC" id="5.1.3.3"/>
    </reaction>
</comment>
<evidence type="ECO:0000256" key="11">
    <source>
        <dbReference type="PIRNR" id="PIRNR005096"/>
    </source>
</evidence>
<dbReference type="InterPro" id="IPR047215">
    <property type="entry name" value="Galactose_mutarotase-like"/>
</dbReference>
<name>A0A1S1YUQ0_FLAPC</name>
<comment type="similarity">
    <text evidence="4 11">Belongs to the aldose epimerase family.</text>
</comment>
<gene>
    <name evidence="14" type="ORF">NH26_24660</name>
</gene>
<dbReference type="PANTHER" id="PTHR10091:SF0">
    <property type="entry name" value="GALACTOSE MUTAROTASE"/>
    <property type="match status" value="1"/>
</dbReference>
<keyword evidence="10 11" id="KW-0119">Carbohydrate metabolism</keyword>
<dbReference type="Gene3D" id="2.70.98.10">
    <property type="match status" value="1"/>
</dbReference>
<dbReference type="PANTHER" id="PTHR10091">
    <property type="entry name" value="ALDOSE-1-EPIMERASE"/>
    <property type="match status" value="1"/>
</dbReference>
<evidence type="ECO:0000256" key="6">
    <source>
        <dbReference type="ARBA" id="ARBA00013185"/>
    </source>
</evidence>
<keyword evidence="8" id="KW-0106">Calcium</keyword>
<dbReference type="Pfam" id="PF01263">
    <property type="entry name" value="Aldose_epim"/>
    <property type="match status" value="1"/>
</dbReference>
<keyword evidence="15" id="KW-1185">Reference proteome</keyword>
<comment type="caution">
    <text evidence="14">The sequence shown here is derived from an EMBL/GenBank/DDBJ whole genome shotgun (WGS) entry which is preliminary data.</text>
</comment>
<dbReference type="PIRSF" id="PIRSF005096">
    <property type="entry name" value="GALM"/>
    <property type="match status" value="1"/>
</dbReference>
<dbReference type="InterPro" id="IPR018052">
    <property type="entry name" value="Ald1_epimerase_CS"/>
</dbReference>
<dbReference type="InterPro" id="IPR015443">
    <property type="entry name" value="Aldose_1-epimerase"/>
</dbReference>
<dbReference type="InterPro" id="IPR011013">
    <property type="entry name" value="Gal_mutarotase_sf_dom"/>
</dbReference>